<dbReference type="RefSeq" id="WP_119912391.1">
    <property type="nucleotide sequence ID" value="NZ_QZCH01000041.1"/>
</dbReference>
<name>A0A418Y9W3_9GAMM</name>
<dbReference type="AlphaFoldDB" id="A0A418Y9W3"/>
<dbReference type="OrthoDB" id="547680at2"/>
<dbReference type="Gene3D" id="3.40.190.10">
    <property type="entry name" value="Periplasmic binding protein-like II"/>
    <property type="match status" value="2"/>
</dbReference>
<feature type="chain" id="PRO_5019436841" description="Solute-binding protein family 3/N-terminal domain-containing protein" evidence="1">
    <location>
        <begin position="26"/>
        <end position="300"/>
    </location>
</feature>
<dbReference type="EMBL" id="QZCH01000041">
    <property type="protein sequence ID" value="RJG38294.1"/>
    <property type="molecule type" value="Genomic_DNA"/>
</dbReference>
<dbReference type="Proteomes" id="UP000283255">
    <property type="component" value="Unassembled WGS sequence"/>
</dbReference>
<reference evidence="2 3" key="2">
    <citation type="submission" date="2019-01" db="EMBL/GenBank/DDBJ databases">
        <title>Motilimonas pumilus sp. nov., isolated from the gut of sea cucumber (Apostichopus japonicus).</title>
        <authorList>
            <person name="Wang F.-Q."/>
            <person name="Ren L.-H."/>
            <person name="Lin Y.-W."/>
            <person name="Sun G.-H."/>
            <person name="Du Z.-J."/>
            <person name="Zhao J.-X."/>
            <person name="Liu X.-J."/>
            <person name="Liu L.-J."/>
        </authorList>
    </citation>
    <scope>NUCLEOTIDE SEQUENCE [LARGE SCALE GENOMIC DNA]</scope>
    <source>
        <strain evidence="2 3">PLHSC7-2</strain>
    </source>
</reference>
<evidence type="ECO:0000256" key="1">
    <source>
        <dbReference type="SAM" id="SignalP"/>
    </source>
</evidence>
<keyword evidence="3" id="KW-1185">Reference proteome</keyword>
<evidence type="ECO:0008006" key="4">
    <source>
        <dbReference type="Google" id="ProtNLM"/>
    </source>
</evidence>
<accession>A0A418Y9W3</accession>
<keyword evidence="1" id="KW-0732">Signal</keyword>
<evidence type="ECO:0000313" key="2">
    <source>
        <dbReference type="EMBL" id="RJG38294.1"/>
    </source>
</evidence>
<feature type="signal peptide" evidence="1">
    <location>
        <begin position="1"/>
        <end position="25"/>
    </location>
</feature>
<comment type="caution">
    <text evidence="2">The sequence shown here is derived from an EMBL/GenBank/DDBJ whole genome shotgun (WGS) entry which is preliminary data.</text>
</comment>
<proteinExistence type="predicted"/>
<dbReference type="SUPFAM" id="SSF53850">
    <property type="entry name" value="Periplasmic binding protein-like II"/>
    <property type="match status" value="1"/>
</dbReference>
<evidence type="ECO:0000313" key="3">
    <source>
        <dbReference type="Proteomes" id="UP000283255"/>
    </source>
</evidence>
<gene>
    <name evidence="2" type="ORF">D1Z90_19080</name>
</gene>
<protein>
    <recommendedName>
        <fullName evidence="4">Solute-binding protein family 3/N-terminal domain-containing protein</fullName>
    </recommendedName>
</protein>
<reference evidence="2 3" key="1">
    <citation type="submission" date="2018-09" db="EMBL/GenBank/DDBJ databases">
        <authorList>
            <person name="Wang F."/>
        </authorList>
    </citation>
    <scope>NUCLEOTIDE SEQUENCE [LARGE SCALE GENOMIC DNA]</scope>
    <source>
        <strain evidence="2 3">PLHSC7-2</strain>
    </source>
</reference>
<organism evidence="2 3">
    <name type="scientific">Motilimonas pumila</name>
    <dbReference type="NCBI Taxonomy" id="2303987"/>
    <lineage>
        <taxon>Bacteria</taxon>
        <taxon>Pseudomonadati</taxon>
        <taxon>Pseudomonadota</taxon>
        <taxon>Gammaproteobacteria</taxon>
        <taxon>Alteromonadales</taxon>
        <taxon>Alteromonadales genera incertae sedis</taxon>
        <taxon>Motilimonas</taxon>
    </lineage>
</organism>
<sequence length="300" mass="33921">MHKASALMLALLTTITLTFQSIAYAKDVQKVRFPPMQSADDVTHSYFVSLLSASLAATEEEYGKAEVEVLPTAYDQRLILSLLNHQGILDVVASAPTAERERRFRSTRVPLLMGLLSYRMFLIREDKLETFQQITKTDQLQKLTACSAEYWPGTQVLTQAQFKVRVAANFQQMFDLLLAGECDYFPRGITEGYGELHAFNEHNPELSGQLIAFDKVLLRYPLAVMFYTSHDNFELAGRIEKGLRQLQQTGDILKLLKKHSSSARAFPLSQWQDSQVFELSNPVMPKVVPTDNAALWLTLP</sequence>